<evidence type="ECO:0000313" key="4">
    <source>
        <dbReference type="EMBL" id="MBX5088364.1"/>
    </source>
</evidence>
<dbReference type="EMBL" id="JABDYF010000001">
    <property type="protein sequence ID" value="MBX5088364.1"/>
    <property type="molecule type" value="Genomic_DNA"/>
</dbReference>
<dbReference type="PANTHER" id="PTHR47691:SF3">
    <property type="entry name" value="HTH-TYPE TRANSCRIPTIONAL REGULATOR RV0890C-RELATED"/>
    <property type="match status" value="1"/>
</dbReference>
<dbReference type="InterPro" id="IPR036388">
    <property type="entry name" value="WH-like_DNA-bd_sf"/>
</dbReference>
<feature type="domain" description="OmpR/PhoB-type" evidence="3">
    <location>
        <begin position="10"/>
        <end position="106"/>
    </location>
</feature>
<dbReference type="SUPFAM" id="SSF46894">
    <property type="entry name" value="C-terminal effector domain of the bipartite response regulators"/>
    <property type="match status" value="1"/>
</dbReference>
<dbReference type="SUPFAM" id="SSF52540">
    <property type="entry name" value="P-loop containing nucleoside triphosphate hydrolases"/>
    <property type="match status" value="1"/>
</dbReference>
<organism evidence="4 5">
    <name type="scientific">Rhizobium lentis</name>
    <dbReference type="NCBI Taxonomy" id="1138194"/>
    <lineage>
        <taxon>Bacteria</taxon>
        <taxon>Pseudomonadati</taxon>
        <taxon>Pseudomonadota</taxon>
        <taxon>Alphaproteobacteria</taxon>
        <taxon>Hyphomicrobiales</taxon>
        <taxon>Rhizobiaceae</taxon>
        <taxon>Rhizobium/Agrobacterium group</taxon>
        <taxon>Rhizobium</taxon>
    </lineage>
</organism>
<feature type="DNA-binding region" description="OmpR/PhoB-type" evidence="2">
    <location>
        <begin position="10"/>
        <end position="106"/>
    </location>
</feature>
<gene>
    <name evidence="4" type="ORF">HJB60_04125</name>
</gene>
<reference evidence="4 5" key="1">
    <citation type="submission" date="2020-04" db="EMBL/GenBank/DDBJ databases">
        <title>Global-level population genomics: horizontal gene transfer, symbiosis and evolution in Rhizobia.</title>
        <authorList>
            <person name="Gai Y."/>
        </authorList>
    </citation>
    <scope>NUCLEOTIDE SEQUENCE [LARGE SCALE GENOMIC DNA]</scope>
    <source>
        <strain evidence="4 5">BLR33</strain>
    </source>
</reference>
<proteinExistence type="predicted"/>
<evidence type="ECO:0000256" key="2">
    <source>
        <dbReference type="PROSITE-ProRule" id="PRU01091"/>
    </source>
</evidence>
<dbReference type="Gene3D" id="1.10.10.10">
    <property type="entry name" value="Winged helix-like DNA-binding domain superfamily/Winged helix DNA-binding domain"/>
    <property type="match status" value="1"/>
</dbReference>
<dbReference type="InterPro" id="IPR058852">
    <property type="entry name" value="HTH_77"/>
</dbReference>
<dbReference type="Pfam" id="PF25872">
    <property type="entry name" value="HTH_77"/>
    <property type="match status" value="1"/>
</dbReference>
<dbReference type="SMART" id="SM00382">
    <property type="entry name" value="AAA"/>
    <property type="match status" value="1"/>
</dbReference>
<dbReference type="Proteomes" id="UP000770629">
    <property type="component" value="Unassembled WGS sequence"/>
</dbReference>
<dbReference type="InterPro" id="IPR027417">
    <property type="entry name" value="P-loop_NTPase"/>
</dbReference>
<dbReference type="PRINTS" id="PR00364">
    <property type="entry name" value="DISEASERSIST"/>
</dbReference>
<keyword evidence="5" id="KW-1185">Reference proteome</keyword>
<dbReference type="InterPro" id="IPR001867">
    <property type="entry name" value="OmpR/PhoB-type_DNA-bd"/>
</dbReference>
<evidence type="ECO:0000313" key="5">
    <source>
        <dbReference type="Proteomes" id="UP000770629"/>
    </source>
</evidence>
<protein>
    <submittedName>
        <fullName evidence="4">AAA family ATPase</fullName>
    </submittedName>
</protein>
<keyword evidence="1 2" id="KW-0238">DNA-binding</keyword>
<evidence type="ECO:0000256" key="1">
    <source>
        <dbReference type="ARBA" id="ARBA00023125"/>
    </source>
</evidence>
<evidence type="ECO:0000259" key="3">
    <source>
        <dbReference type="PROSITE" id="PS51755"/>
    </source>
</evidence>
<dbReference type="InterPro" id="IPR003593">
    <property type="entry name" value="AAA+_ATPase"/>
</dbReference>
<dbReference type="SMART" id="SM00862">
    <property type="entry name" value="Trans_reg_C"/>
    <property type="match status" value="1"/>
</dbReference>
<accession>A0ABS7IFY6</accession>
<dbReference type="Gene3D" id="3.40.50.300">
    <property type="entry name" value="P-loop containing nucleotide triphosphate hydrolases"/>
    <property type="match status" value="1"/>
</dbReference>
<sequence>MASHHHEFGTITYIFGPFRFIPQRQLLLRDGLPVRIGGRAFDILTLLVRRAGEVVSKSELIAFCWPSTYVHDSNLKVNVAALRRILDERADAYIATVSNRGYRFVADIVQDQLDPGPPKTSAAQARALRHPPVVIGRDADISALSSNLSRARCLTIVGPGGMGKTTMALFLAHHVQATYTDGVAFVDMSTVGDPQYAAAAIAAGVGARQRSEDALAEIVSLLHERKMLLILDNCEHLLPTVSLISKRLLEALPELTMLATSREPLLIPCEELHRLSSLTVPAPTDGLTALEAMDFSAVRLFVARANGLTNFVLSDVDAPLVGAICRRLDGIPLAIELAASKTIAYGVPTLLAMLEQKFLLLSNGERTAPLRQQTMLATLDWSYRLLSDDEAALLRVISVFSGAFQFQDAVAVAEAIGFDSTQTTDGLERLTSKSLAHTEYHESSLTYRLLESTRAFAAERLRDSGQYHLVFSNYAWRIVSLFEAAASESEGRDKSDWMAEYSPRIDDARSVMDWAFGPGGDSMLGIRLTAATIPLWYELSSLKEMRTRVELALLAARKSGSPKELTMKLVAARASGLAFGQHLPLDTEAAWRECYQLGLETRSSKYEIMGLWGLCSYQLYTGRPIEALTGLDRLIALADAQGDTAAVDEAHRMMATAEIYIGEIATARQRLERLAARNQRLSDPARFARFQAERGVAVRCTLSLALWASGEPGRAIQVARAAVERAKVAGHMVSQWNALAIFAVPISFWSGDYRAAREFLSEAEEIGKMEDIGAWREVCHFFKSALGAKHGEQGAVADLNARLKDMMEARQVLRAPMYHAMVAEAFLESGALDDARALMHEAHILAVQQDAHWCIPEILRITGLLELRSGKAGPARELLGKAISKAADMGALTLQLRATLALATALAEEDRPGAAFDLLSAICPKFSKHETCLDFVKACDLLASLRPSLQDVAATA</sequence>
<dbReference type="Pfam" id="PF00486">
    <property type="entry name" value="Trans_reg_C"/>
    <property type="match status" value="1"/>
</dbReference>
<dbReference type="CDD" id="cd00383">
    <property type="entry name" value="trans_reg_C"/>
    <property type="match status" value="1"/>
</dbReference>
<dbReference type="PANTHER" id="PTHR47691">
    <property type="entry name" value="REGULATOR-RELATED"/>
    <property type="match status" value="1"/>
</dbReference>
<dbReference type="InterPro" id="IPR049945">
    <property type="entry name" value="AAA_22"/>
</dbReference>
<dbReference type="Gene3D" id="1.25.40.10">
    <property type="entry name" value="Tetratricopeptide repeat domain"/>
    <property type="match status" value="1"/>
</dbReference>
<dbReference type="PROSITE" id="PS51755">
    <property type="entry name" value="OMPR_PHOB"/>
    <property type="match status" value="1"/>
</dbReference>
<dbReference type="RefSeq" id="WP_221118524.1">
    <property type="nucleotide sequence ID" value="NZ_JABDYF010000001.1"/>
</dbReference>
<name>A0ABS7IFY6_9HYPH</name>
<dbReference type="Pfam" id="PF13401">
    <property type="entry name" value="AAA_22"/>
    <property type="match status" value="1"/>
</dbReference>
<dbReference type="InterPro" id="IPR011990">
    <property type="entry name" value="TPR-like_helical_dom_sf"/>
</dbReference>
<dbReference type="InterPro" id="IPR016032">
    <property type="entry name" value="Sig_transdc_resp-reg_C-effctor"/>
</dbReference>
<comment type="caution">
    <text evidence="4">The sequence shown here is derived from an EMBL/GenBank/DDBJ whole genome shotgun (WGS) entry which is preliminary data.</text>
</comment>